<dbReference type="EC" id="2.7.11.1" evidence="2"/>
<dbReference type="PANTHER" id="PTHR48006:SF102">
    <property type="entry name" value="LEUCINE-RICH REPEAT-CONTAINING PROTEIN DDB_G0281931-RELATED"/>
    <property type="match status" value="1"/>
</dbReference>
<keyword evidence="12" id="KW-1185">Reference proteome</keyword>
<dbReference type="InterPro" id="IPR000719">
    <property type="entry name" value="Prot_kinase_dom"/>
</dbReference>
<dbReference type="InterPro" id="IPR011009">
    <property type="entry name" value="Kinase-like_dom_sf"/>
</dbReference>
<comment type="subcellular location">
    <subcellularLocation>
        <location evidence="1">Membrane</location>
        <topology evidence="1">Single-pass type I membrane protein</topology>
    </subcellularLocation>
</comment>
<name>A0A803QSY6_CANSA</name>
<dbReference type="InterPro" id="IPR008271">
    <property type="entry name" value="Ser/Thr_kinase_AS"/>
</dbReference>
<dbReference type="InterPro" id="IPR051824">
    <property type="entry name" value="LRR_Rcpt-Like_S/T_Kinase"/>
</dbReference>
<keyword evidence="7" id="KW-0067">ATP-binding</keyword>
<dbReference type="Gene3D" id="3.30.200.20">
    <property type="entry name" value="Phosphorylase Kinase, domain 1"/>
    <property type="match status" value="1"/>
</dbReference>
<dbReference type="Gramene" id="novel_model_1021_5bd9a17a">
    <property type="protein sequence ID" value="cds.novel_model_1021_5bd9a17a"/>
    <property type="gene ID" value="novel_gene_577_5bd9a17a"/>
</dbReference>
<dbReference type="Proteomes" id="UP000596661">
    <property type="component" value="Chromosome 2"/>
</dbReference>
<dbReference type="GO" id="GO:0004674">
    <property type="term" value="F:protein serine/threonine kinase activity"/>
    <property type="evidence" value="ECO:0007669"/>
    <property type="project" value="UniProtKB-KW"/>
</dbReference>
<dbReference type="OMA" id="NIPACPY"/>
<keyword evidence="5" id="KW-0547">Nucleotide-binding</keyword>
<organism evidence="11 12">
    <name type="scientific">Cannabis sativa</name>
    <name type="common">Hemp</name>
    <name type="synonym">Marijuana</name>
    <dbReference type="NCBI Taxonomy" id="3483"/>
    <lineage>
        <taxon>Eukaryota</taxon>
        <taxon>Viridiplantae</taxon>
        <taxon>Streptophyta</taxon>
        <taxon>Embryophyta</taxon>
        <taxon>Tracheophyta</taxon>
        <taxon>Spermatophyta</taxon>
        <taxon>Magnoliopsida</taxon>
        <taxon>eudicotyledons</taxon>
        <taxon>Gunneridae</taxon>
        <taxon>Pentapetalae</taxon>
        <taxon>rosids</taxon>
        <taxon>fabids</taxon>
        <taxon>Rosales</taxon>
        <taxon>Cannabaceae</taxon>
        <taxon>Cannabis</taxon>
    </lineage>
</organism>
<evidence type="ECO:0000313" key="12">
    <source>
        <dbReference type="Proteomes" id="UP000596661"/>
    </source>
</evidence>
<keyword evidence="3" id="KW-0723">Serine/threonine-protein kinase</keyword>
<dbReference type="EMBL" id="UZAU01000170">
    <property type="status" value="NOT_ANNOTATED_CDS"/>
    <property type="molecule type" value="Genomic_DNA"/>
</dbReference>
<reference evidence="11" key="1">
    <citation type="submission" date="2018-11" db="EMBL/GenBank/DDBJ databases">
        <authorList>
            <person name="Grassa J C."/>
        </authorList>
    </citation>
    <scope>NUCLEOTIDE SEQUENCE [LARGE SCALE GENOMIC DNA]</scope>
</reference>
<dbReference type="Gene3D" id="1.10.510.10">
    <property type="entry name" value="Transferase(Phosphotransferase) domain 1"/>
    <property type="match status" value="1"/>
</dbReference>
<dbReference type="SMART" id="SM00220">
    <property type="entry name" value="S_TKc"/>
    <property type="match status" value="1"/>
</dbReference>
<evidence type="ECO:0000256" key="5">
    <source>
        <dbReference type="ARBA" id="ARBA00022741"/>
    </source>
</evidence>
<dbReference type="PROSITE" id="PS50011">
    <property type="entry name" value="PROTEIN_KINASE_DOM"/>
    <property type="match status" value="1"/>
</dbReference>
<evidence type="ECO:0000256" key="2">
    <source>
        <dbReference type="ARBA" id="ARBA00012513"/>
    </source>
</evidence>
<keyword evidence="4" id="KW-0808">Transferase</keyword>
<evidence type="ECO:0000313" key="11">
    <source>
        <dbReference type="EnsemblPlants" id="cds.novel_model_1021_5bd9a17a"/>
    </source>
</evidence>
<comment type="catalytic activity">
    <reaction evidence="9">
        <text>L-seryl-[protein] + ATP = O-phospho-L-seryl-[protein] + ADP + H(+)</text>
        <dbReference type="Rhea" id="RHEA:17989"/>
        <dbReference type="Rhea" id="RHEA-COMP:9863"/>
        <dbReference type="Rhea" id="RHEA-COMP:11604"/>
        <dbReference type="ChEBI" id="CHEBI:15378"/>
        <dbReference type="ChEBI" id="CHEBI:29999"/>
        <dbReference type="ChEBI" id="CHEBI:30616"/>
        <dbReference type="ChEBI" id="CHEBI:83421"/>
        <dbReference type="ChEBI" id="CHEBI:456216"/>
        <dbReference type="EC" id="2.7.11.1"/>
    </reaction>
</comment>
<dbReference type="FunFam" id="1.10.510.10:FF:000714">
    <property type="entry name" value="Kinase family with leucine-rich repeat domain-containing protein"/>
    <property type="match status" value="1"/>
</dbReference>
<evidence type="ECO:0000256" key="4">
    <source>
        <dbReference type="ARBA" id="ARBA00022679"/>
    </source>
</evidence>
<dbReference type="EnsemblPlants" id="novel_model_1021_5bd9a17a">
    <property type="protein sequence ID" value="cds.novel_model_1021_5bd9a17a"/>
    <property type="gene ID" value="novel_gene_577_5bd9a17a"/>
</dbReference>
<reference evidence="11" key="2">
    <citation type="submission" date="2021-03" db="UniProtKB">
        <authorList>
            <consortium name="EnsemblPlants"/>
        </authorList>
    </citation>
    <scope>IDENTIFICATION</scope>
</reference>
<dbReference type="AlphaFoldDB" id="A0A803QSY6"/>
<feature type="domain" description="Protein kinase" evidence="10">
    <location>
        <begin position="1"/>
        <end position="240"/>
    </location>
</feature>
<sequence>MGILSLIRHSNIVKLMCCISSESSKLLVYEYMENRSLDRWLHGKNNQHIISTSHSAHDDISLDWPKRLQIAVGAAQGLCYMHHDFVPPVIHRDIKSSNILLDSEFNPKLADFGLAKLLVNQGELTTMSNVAGSFGYMAPEYTYTTKINEKIDVYSFGVVLLELVTSREANNGDGNGQSSLSDWAWCHIQEDKPIAEALDPRVKESCNIEEMCGVFMVGIRCTEKQPLSRPSMEEVVQLLLRCSHFGKKFSIIRRNSIPKELEA</sequence>
<accession>A0A803QSY6</accession>
<dbReference type="GO" id="GO:0005524">
    <property type="term" value="F:ATP binding"/>
    <property type="evidence" value="ECO:0007669"/>
    <property type="project" value="UniProtKB-KW"/>
</dbReference>
<evidence type="ECO:0000256" key="3">
    <source>
        <dbReference type="ARBA" id="ARBA00022527"/>
    </source>
</evidence>
<dbReference type="GO" id="GO:0016020">
    <property type="term" value="C:membrane"/>
    <property type="evidence" value="ECO:0007669"/>
    <property type="project" value="UniProtKB-SubCell"/>
</dbReference>
<evidence type="ECO:0000256" key="6">
    <source>
        <dbReference type="ARBA" id="ARBA00022777"/>
    </source>
</evidence>
<dbReference type="SUPFAM" id="SSF56112">
    <property type="entry name" value="Protein kinase-like (PK-like)"/>
    <property type="match status" value="1"/>
</dbReference>
<evidence type="ECO:0000256" key="7">
    <source>
        <dbReference type="ARBA" id="ARBA00022840"/>
    </source>
</evidence>
<dbReference type="PROSITE" id="PS00108">
    <property type="entry name" value="PROTEIN_KINASE_ST"/>
    <property type="match status" value="1"/>
</dbReference>
<comment type="catalytic activity">
    <reaction evidence="8">
        <text>L-threonyl-[protein] + ATP = O-phospho-L-threonyl-[protein] + ADP + H(+)</text>
        <dbReference type="Rhea" id="RHEA:46608"/>
        <dbReference type="Rhea" id="RHEA-COMP:11060"/>
        <dbReference type="Rhea" id="RHEA-COMP:11605"/>
        <dbReference type="ChEBI" id="CHEBI:15378"/>
        <dbReference type="ChEBI" id="CHEBI:30013"/>
        <dbReference type="ChEBI" id="CHEBI:30616"/>
        <dbReference type="ChEBI" id="CHEBI:61977"/>
        <dbReference type="ChEBI" id="CHEBI:456216"/>
        <dbReference type="EC" id="2.7.11.1"/>
    </reaction>
</comment>
<proteinExistence type="predicted"/>
<evidence type="ECO:0000259" key="10">
    <source>
        <dbReference type="PROSITE" id="PS50011"/>
    </source>
</evidence>
<evidence type="ECO:0000256" key="8">
    <source>
        <dbReference type="ARBA" id="ARBA00047899"/>
    </source>
</evidence>
<protein>
    <recommendedName>
        <fullName evidence="2">non-specific serine/threonine protein kinase</fullName>
        <ecNumber evidence="2">2.7.11.1</ecNumber>
    </recommendedName>
</protein>
<keyword evidence="6" id="KW-0418">Kinase</keyword>
<evidence type="ECO:0000256" key="1">
    <source>
        <dbReference type="ARBA" id="ARBA00004479"/>
    </source>
</evidence>
<dbReference type="Pfam" id="PF00069">
    <property type="entry name" value="Pkinase"/>
    <property type="match status" value="1"/>
</dbReference>
<dbReference type="PANTHER" id="PTHR48006">
    <property type="entry name" value="LEUCINE-RICH REPEAT-CONTAINING PROTEIN DDB_G0281931-RELATED"/>
    <property type="match status" value="1"/>
</dbReference>
<evidence type="ECO:0000256" key="9">
    <source>
        <dbReference type="ARBA" id="ARBA00048679"/>
    </source>
</evidence>
<dbReference type="PIRSF" id="PIRSF000654">
    <property type="entry name" value="Integrin-linked_kinase"/>
    <property type="match status" value="1"/>
</dbReference>